<dbReference type="Proteomes" id="UP000247781">
    <property type="component" value="Unassembled WGS sequence"/>
</dbReference>
<organism evidence="1 2">
    <name type="scientific">Mycolicibacterium moriokaense</name>
    <dbReference type="NCBI Taxonomy" id="39691"/>
    <lineage>
        <taxon>Bacteria</taxon>
        <taxon>Bacillati</taxon>
        <taxon>Actinomycetota</taxon>
        <taxon>Actinomycetes</taxon>
        <taxon>Mycobacteriales</taxon>
        <taxon>Mycobacteriaceae</taxon>
        <taxon>Mycolicibacterium</taxon>
    </lineage>
</organism>
<dbReference type="AlphaFoldDB" id="A0A318HLG1"/>
<sequence>MSIAAPIDAIDAGDLPRPDVLEHGLVAVHNYGLGHSAAACSCGWTGRRRYLKAAAEQDAWVHSMHEKCAISVPLVIPVVAA</sequence>
<reference evidence="1 2" key="2">
    <citation type="submission" date="2018-06" db="EMBL/GenBank/DDBJ databases">
        <title>Sequencing of bacterial isolates from soil warming experiment in Harvard Forest, Massachusetts, USA.</title>
        <authorList>
            <person name="Deangelis K.PhD."/>
        </authorList>
    </citation>
    <scope>NUCLEOTIDE SEQUENCE [LARGE SCALE GENOMIC DNA]</scope>
    <source>
        <strain evidence="1 2">GAS496</strain>
    </source>
</reference>
<dbReference type="OrthoDB" id="4632018at2"/>
<reference evidence="2" key="1">
    <citation type="submission" date="2018-05" db="EMBL/GenBank/DDBJ databases">
        <authorList>
            <person name="Deangelis K."/>
            <person name="Huntemann M."/>
            <person name="Clum A."/>
            <person name="Pillay M."/>
            <person name="Palaniappan K."/>
            <person name="Varghese N."/>
            <person name="Mikhailova N."/>
            <person name="Stamatis D."/>
            <person name="Reddy T."/>
            <person name="Daum C."/>
            <person name="Shapiro N."/>
            <person name="Ivanova N."/>
            <person name="Kyrpides N."/>
            <person name="Woyke T."/>
        </authorList>
    </citation>
    <scope>NUCLEOTIDE SEQUENCE [LARGE SCALE GENOMIC DNA]</scope>
    <source>
        <strain evidence="2">GAS496</strain>
    </source>
</reference>
<evidence type="ECO:0000313" key="2">
    <source>
        <dbReference type="Proteomes" id="UP000247781"/>
    </source>
</evidence>
<accession>A0A318HLG1</accession>
<evidence type="ECO:0000313" key="1">
    <source>
        <dbReference type="EMBL" id="PXX11241.1"/>
    </source>
</evidence>
<protein>
    <submittedName>
        <fullName evidence="1">Uncharacterized protein</fullName>
    </submittedName>
</protein>
<dbReference type="RefSeq" id="WP_110315301.1">
    <property type="nucleotide sequence ID" value="NZ_QJJU01000003.1"/>
</dbReference>
<keyword evidence="2" id="KW-1185">Reference proteome</keyword>
<comment type="caution">
    <text evidence="1">The sequence shown here is derived from an EMBL/GenBank/DDBJ whole genome shotgun (WGS) entry which is preliminary data.</text>
</comment>
<proteinExistence type="predicted"/>
<dbReference type="EMBL" id="QJJU01000003">
    <property type="protein sequence ID" value="PXX11241.1"/>
    <property type="molecule type" value="Genomic_DNA"/>
</dbReference>
<name>A0A318HLG1_9MYCO</name>
<gene>
    <name evidence="1" type="ORF">C8E89_103330</name>
</gene>